<evidence type="ECO:0000313" key="4">
    <source>
        <dbReference type="EMBL" id="CAH8330941.1"/>
    </source>
</evidence>
<comment type="similarity">
    <text evidence="1 2">Belongs to the TIFY/JAZ family.</text>
</comment>
<dbReference type="PANTHER" id="PTHR33077:SF123">
    <property type="entry name" value="PROTEIN TIFY"/>
    <property type="match status" value="1"/>
</dbReference>
<gene>
    <name evidence="4" type="ORF">ERUC_LOCUS12241</name>
</gene>
<keyword evidence="5" id="KW-1185">Reference proteome</keyword>
<feature type="domain" description="Tify" evidence="3">
    <location>
        <begin position="69"/>
        <end position="96"/>
    </location>
</feature>
<dbReference type="SMART" id="SM00979">
    <property type="entry name" value="TIFY"/>
    <property type="match status" value="1"/>
</dbReference>
<dbReference type="GO" id="GO:0031347">
    <property type="term" value="P:regulation of defense response"/>
    <property type="evidence" value="ECO:0007669"/>
    <property type="project" value="UniProtKB-UniRule"/>
</dbReference>
<comment type="domain">
    <text evidence="2">The jas domain is required for interaction with COI1.</text>
</comment>
<sequence>MSLRIAGVFGVPRQPTMMNLFSIEDSSAAHDVKPKSDVFPLQSSFSSSTFSGAKEEVEKIIQTKSVKVESQSSSPLTIFYGGQVMVFDDFPADKAK</sequence>
<accession>A0ABC8JK11</accession>
<dbReference type="Pfam" id="PF06200">
    <property type="entry name" value="tify"/>
    <property type="match status" value="1"/>
</dbReference>
<evidence type="ECO:0000256" key="2">
    <source>
        <dbReference type="RuleBase" id="RU369065"/>
    </source>
</evidence>
<dbReference type="GO" id="GO:0005634">
    <property type="term" value="C:nucleus"/>
    <property type="evidence" value="ECO:0007669"/>
    <property type="project" value="UniProtKB-SubCell"/>
</dbReference>
<comment type="caution">
    <text evidence="4">The sequence shown here is derived from an EMBL/GenBank/DDBJ whole genome shotgun (WGS) entry which is preliminary data.</text>
</comment>
<dbReference type="AlphaFoldDB" id="A0ABC8JK11"/>
<reference evidence="4 5" key="1">
    <citation type="submission" date="2022-03" db="EMBL/GenBank/DDBJ databases">
        <authorList>
            <person name="Macdonald S."/>
            <person name="Ahmed S."/>
            <person name="Newling K."/>
        </authorList>
    </citation>
    <scope>NUCLEOTIDE SEQUENCE [LARGE SCALE GENOMIC DNA]</scope>
</reference>
<dbReference type="InterPro" id="IPR040390">
    <property type="entry name" value="TIFY/JAZ"/>
</dbReference>
<evidence type="ECO:0000313" key="5">
    <source>
        <dbReference type="Proteomes" id="UP001642260"/>
    </source>
</evidence>
<comment type="subcellular location">
    <subcellularLocation>
        <location evidence="2">Nucleus</location>
    </subcellularLocation>
</comment>
<keyword evidence="2" id="KW-1184">Jasmonic acid signaling pathway</keyword>
<dbReference type="GO" id="GO:0009611">
    <property type="term" value="P:response to wounding"/>
    <property type="evidence" value="ECO:0007669"/>
    <property type="project" value="UniProtKB-UniRule"/>
</dbReference>
<dbReference type="Proteomes" id="UP001642260">
    <property type="component" value="Unassembled WGS sequence"/>
</dbReference>
<dbReference type="PANTHER" id="PTHR33077">
    <property type="entry name" value="PROTEIN TIFY 4A-RELATED-RELATED"/>
    <property type="match status" value="1"/>
</dbReference>
<proteinExistence type="inferred from homology"/>
<evidence type="ECO:0000256" key="1">
    <source>
        <dbReference type="ARBA" id="ARBA00008614"/>
    </source>
</evidence>
<name>A0ABC8JK11_ERUVS</name>
<protein>
    <recommendedName>
        <fullName evidence="2">Protein TIFY</fullName>
    </recommendedName>
    <alternativeName>
        <fullName evidence="2">Jasmonate ZIM domain-containing protein</fullName>
    </alternativeName>
</protein>
<dbReference type="InterPro" id="IPR010399">
    <property type="entry name" value="Tify_dom"/>
</dbReference>
<comment type="function">
    <text evidence="2">Repressor of jasmonate responses.</text>
</comment>
<organism evidence="4 5">
    <name type="scientific">Eruca vesicaria subsp. sativa</name>
    <name type="common">Garden rocket</name>
    <name type="synonym">Eruca sativa</name>
    <dbReference type="NCBI Taxonomy" id="29727"/>
    <lineage>
        <taxon>Eukaryota</taxon>
        <taxon>Viridiplantae</taxon>
        <taxon>Streptophyta</taxon>
        <taxon>Embryophyta</taxon>
        <taxon>Tracheophyta</taxon>
        <taxon>Spermatophyta</taxon>
        <taxon>Magnoliopsida</taxon>
        <taxon>eudicotyledons</taxon>
        <taxon>Gunneridae</taxon>
        <taxon>Pentapetalae</taxon>
        <taxon>rosids</taxon>
        <taxon>malvids</taxon>
        <taxon>Brassicales</taxon>
        <taxon>Brassicaceae</taxon>
        <taxon>Brassiceae</taxon>
        <taxon>Eruca</taxon>
    </lineage>
</organism>
<dbReference type="EMBL" id="CAKOAT010116265">
    <property type="protein sequence ID" value="CAH8330941.1"/>
    <property type="molecule type" value="Genomic_DNA"/>
</dbReference>
<evidence type="ECO:0000259" key="3">
    <source>
        <dbReference type="PROSITE" id="PS51320"/>
    </source>
</evidence>
<dbReference type="PROSITE" id="PS51320">
    <property type="entry name" value="TIFY"/>
    <property type="match status" value="1"/>
</dbReference>
<dbReference type="GO" id="GO:2000022">
    <property type="term" value="P:regulation of jasmonic acid mediated signaling pathway"/>
    <property type="evidence" value="ECO:0007669"/>
    <property type="project" value="UniProtKB-UniRule"/>
</dbReference>
<keyword evidence="2" id="KW-0539">Nucleus</keyword>